<dbReference type="STRING" id="105785.A0A2J7QSN8"/>
<dbReference type="EMBL" id="NEVH01011349">
    <property type="protein sequence ID" value="PNF31600.1"/>
    <property type="molecule type" value="Genomic_DNA"/>
</dbReference>
<dbReference type="SUPFAM" id="SSF54060">
    <property type="entry name" value="His-Me finger endonucleases"/>
    <property type="match status" value="1"/>
</dbReference>
<name>A0A2J7QSN8_9NEOP</name>
<gene>
    <name evidence="2" type="ORF">B7P43_G18214</name>
</gene>
<dbReference type="GO" id="GO:0016787">
    <property type="term" value="F:hydrolase activity"/>
    <property type="evidence" value="ECO:0007669"/>
    <property type="project" value="InterPro"/>
</dbReference>
<dbReference type="GO" id="GO:0003676">
    <property type="term" value="F:nucleic acid binding"/>
    <property type="evidence" value="ECO:0007669"/>
    <property type="project" value="InterPro"/>
</dbReference>
<sequence length="138" mass="15449">MLPADLAVNVMTAPKATLRFVLQVESDFYKITDICFDDTQLKTLYSNFTFVSGIGGYQVGFPRPSFIQDDFYPEISVDRTILGSTELADKWQTFNGANWNALEMSVRTYADRNKLNLDVNTGTYGVATLPNVNGIENE</sequence>
<dbReference type="InterPro" id="IPR044925">
    <property type="entry name" value="His-Me_finger_sf"/>
</dbReference>
<protein>
    <recommendedName>
        <fullName evidence="1">DNA/RNA non-specific endonuclease/pyrophosphatase/phosphodiesterase domain-containing protein</fullName>
    </recommendedName>
</protein>
<accession>A0A2J7QSN8</accession>
<dbReference type="Proteomes" id="UP000235965">
    <property type="component" value="Unassembled WGS sequence"/>
</dbReference>
<organism evidence="2 3">
    <name type="scientific">Cryptotermes secundus</name>
    <dbReference type="NCBI Taxonomy" id="105785"/>
    <lineage>
        <taxon>Eukaryota</taxon>
        <taxon>Metazoa</taxon>
        <taxon>Ecdysozoa</taxon>
        <taxon>Arthropoda</taxon>
        <taxon>Hexapoda</taxon>
        <taxon>Insecta</taxon>
        <taxon>Pterygota</taxon>
        <taxon>Neoptera</taxon>
        <taxon>Polyneoptera</taxon>
        <taxon>Dictyoptera</taxon>
        <taxon>Blattodea</taxon>
        <taxon>Blattoidea</taxon>
        <taxon>Termitoidae</taxon>
        <taxon>Kalotermitidae</taxon>
        <taxon>Cryptotermitinae</taxon>
        <taxon>Cryptotermes</taxon>
    </lineage>
</organism>
<evidence type="ECO:0000313" key="2">
    <source>
        <dbReference type="EMBL" id="PNF31600.1"/>
    </source>
</evidence>
<dbReference type="OrthoDB" id="5960141at2759"/>
<dbReference type="GO" id="GO:0046872">
    <property type="term" value="F:metal ion binding"/>
    <property type="evidence" value="ECO:0007669"/>
    <property type="project" value="InterPro"/>
</dbReference>
<comment type="caution">
    <text evidence="2">The sequence shown here is derived from an EMBL/GenBank/DDBJ whole genome shotgun (WGS) entry which is preliminary data.</text>
</comment>
<dbReference type="InterPro" id="IPR001604">
    <property type="entry name" value="Endo_G_ENPP1-like_dom"/>
</dbReference>
<dbReference type="Pfam" id="PF01223">
    <property type="entry name" value="Endonuclease_NS"/>
    <property type="match status" value="1"/>
</dbReference>
<evidence type="ECO:0000313" key="3">
    <source>
        <dbReference type="Proteomes" id="UP000235965"/>
    </source>
</evidence>
<dbReference type="Gene3D" id="3.40.570.10">
    <property type="entry name" value="Extracellular Endonuclease, subunit A"/>
    <property type="match status" value="1"/>
</dbReference>
<reference evidence="2 3" key="1">
    <citation type="submission" date="2017-12" db="EMBL/GenBank/DDBJ databases">
        <title>Hemimetabolous genomes reveal molecular basis of termite eusociality.</title>
        <authorList>
            <person name="Harrison M.C."/>
            <person name="Jongepier E."/>
            <person name="Robertson H.M."/>
            <person name="Arning N."/>
            <person name="Bitard-Feildel T."/>
            <person name="Chao H."/>
            <person name="Childers C.P."/>
            <person name="Dinh H."/>
            <person name="Doddapaneni H."/>
            <person name="Dugan S."/>
            <person name="Gowin J."/>
            <person name="Greiner C."/>
            <person name="Han Y."/>
            <person name="Hu H."/>
            <person name="Hughes D.S.T."/>
            <person name="Huylmans A.-K."/>
            <person name="Kemena C."/>
            <person name="Kremer L.P.M."/>
            <person name="Lee S.L."/>
            <person name="Lopez-Ezquerra A."/>
            <person name="Mallet L."/>
            <person name="Monroy-Kuhn J.M."/>
            <person name="Moser A."/>
            <person name="Murali S.C."/>
            <person name="Muzny D.M."/>
            <person name="Otani S."/>
            <person name="Piulachs M.-D."/>
            <person name="Poelchau M."/>
            <person name="Qu J."/>
            <person name="Schaub F."/>
            <person name="Wada-Katsumata A."/>
            <person name="Worley K.C."/>
            <person name="Xie Q."/>
            <person name="Ylla G."/>
            <person name="Poulsen M."/>
            <person name="Gibbs R.A."/>
            <person name="Schal C."/>
            <person name="Richards S."/>
            <person name="Belles X."/>
            <person name="Korb J."/>
            <person name="Bornberg-Bauer E."/>
        </authorList>
    </citation>
    <scope>NUCLEOTIDE SEQUENCE [LARGE SCALE GENOMIC DNA]</scope>
    <source>
        <tissue evidence="2">Whole body</tissue>
    </source>
</reference>
<keyword evidence="3" id="KW-1185">Reference proteome</keyword>
<evidence type="ECO:0000259" key="1">
    <source>
        <dbReference type="Pfam" id="PF01223"/>
    </source>
</evidence>
<dbReference type="AlphaFoldDB" id="A0A2J7QSN8"/>
<feature type="domain" description="DNA/RNA non-specific endonuclease/pyrophosphatase/phosphodiesterase" evidence="1">
    <location>
        <begin position="91"/>
        <end position="135"/>
    </location>
</feature>
<dbReference type="InterPro" id="IPR044929">
    <property type="entry name" value="DNA/RNA_non-sp_Endonuclease_sf"/>
</dbReference>
<proteinExistence type="predicted"/>
<dbReference type="InParanoid" id="A0A2J7QSN8"/>